<evidence type="ECO:0000313" key="4">
    <source>
        <dbReference type="Proteomes" id="UP000051184"/>
    </source>
</evidence>
<dbReference type="InterPro" id="IPR036596">
    <property type="entry name" value="Cyt-C_aa3_sf"/>
</dbReference>
<evidence type="ECO:0000313" key="3">
    <source>
        <dbReference type="EMBL" id="CUK26079.1"/>
    </source>
</evidence>
<feature type="transmembrane region" description="Helical" evidence="1">
    <location>
        <begin position="20"/>
        <end position="43"/>
    </location>
</feature>
<evidence type="ECO:0000256" key="1">
    <source>
        <dbReference type="SAM" id="Phobius"/>
    </source>
</evidence>
<evidence type="ECO:0000259" key="2">
    <source>
        <dbReference type="Pfam" id="PF07835"/>
    </source>
</evidence>
<protein>
    <submittedName>
        <fullName evidence="3">Bacterial aa3 type cytochrome c oxidase subunit IV</fullName>
    </submittedName>
</protein>
<keyword evidence="1" id="KW-0812">Transmembrane</keyword>
<dbReference type="Pfam" id="PF07835">
    <property type="entry name" value="COX4_pro_2"/>
    <property type="match status" value="1"/>
</dbReference>
<organism evidence="3 4">
    <name type="scientific">Cognatishimia activa</name>
    <dbReference type="NCBI Taxonomy" id="1715691"/>
    <lineage>
        <taxon>Bacteria</taxon>
        <taxon>Pseudomonadati</taxon>
        <taxon>Pseudomonadota</taxon>
        <taxon>Alphaproteobacteria</taxon>
        <taxon>Rhodobacterales</taxon>
        <taxon>Paracoccaceae</taxon>
        <taxon>Cognatishimia</taxon>
    </lineage>
</organism>
<feature type="domain" description="Cytochrome c oxidase subunit IV bacterial aa3 type" evidence="2">
    <location>
        <begin position="4"/>
        <end position="43"/>
    </location>
</feature>
<dbReference type="EMBL" id="CYUE01000020">
    <property type="protein sequence ID" value="CUK26079.1"/>
    <property type="molecule type" value="Genomic_DNA"/>
</dbReference>
<accession>A0A0P1IRG6</accession>
<dbReference type="InterPro" id="IPR012422">
    <property type="entry name" value="Cyt_c_oxidase_su4_bac-aa3"/>
</dbReference>
<dbReference type="RefSeq" id="WP_058315023.1">
    <property type="nucleotide sequence ID" value="NZ_CYTO01000020.1"/>
</dbReference>
<name>A0A0P1IRG6_9RHOB</name>
<dbReference type="Gene3D" id="1.20.5.160">
    <property type="entry name" value="Bacterial aa3 type cytochrome c oxidase subunit IV"/>
    <property type="match status" value="1"/>
</dbReference>
<gene>
    <name evidence="3" type="ORF">TA5114_01886</name>
</gene>
<dbReference type="OrthoDB" id="7691500at2"/>
<sequence length="44" mass="4687">MAEHEHGTMNTDVQEQSFAGFIRVSTYVAGVSIAAIVLALAFFG</sequence>
<reference evidence="4" key="1">
    <citation type="submission" date="2015-09" db="EMBL/GenBank/DDBJ databases">
        <authorList>
            <person name="Rodrigo-Torres Lidia"/>
            <person name="Arahal R.David."/>
        </authorList>
    </citation>
    <scope>NUCLEOTIDE SEQUENCE [LARGE SCALE GENOMIC DNA]</scope>
    <source>
        <strain evidence="4">CECT 5114</strain>
    </source>
</reference>
<dbReference type="AlphaFoldDB" id="A0A0P1IRG6"/>
<dbReference type="Proteomes" id="UP000051184">
    <property type="component" value="Unassembled WGS sequence"/>
</dbReference>
<proteinExistence type="predicted"/>
<dbReference type="SUPFAM" id="SSF81469">
    <property type="entry name" value="Bacterial aa3 type cytochrome c oxidase subunit IV"/>
    <property type="match status" value="1"/>
</dbReference>
<keyword evidence="4" id="KW-1185">Reference proteome</keyword>
<keyword evidence="1" id="KW-1133">Transmembrane helix</keyword>
<dbReference type="STRING" id="1715691.TA5113_02140"/>
<keyword evidence="1" id="KW-0472">Membrane</keyword>